<dbReference type="CDD" id="cd03255">
    <property type="entry name" value="ABC_MJ0796_LolCDE_FtsE"/>
    <property type="match status" value="1"/>
</dbReference>
<dbReference type="GO" id="GO:0016887">
    <property type="term" value="F:ATP hydrolysis activity"/>
    <property type="evidence" value="ECO:0007669"/>
    <property type="project" value="InterPro"/>
</dbReference>
<sequence>MIDLRDVWKRYGETTVLKGVNLHIADGEFVSIMGPSGSGKTTLLNIIGAMDRADGGDVFINGVDITKFDEEELTDFRKRYIGFVFQFFNLFSNLTVYENLLIPLLISGLDKKEQIVKILEEFGLKGKIYNLAHQLSGGEQQRVAIARAIVKDPKIILADEPTGSLDTITGVKILEILKSLNKDLKTTIVIVTHNEEIARFTDRVVRIKDGQILSE</sequence>
<dbReference type="SMART" id="SM00382">
    <property type="entry name" value="AAA"/>
    <property type="match status" value="1"/>
</dbReference>
<dbReference type="GO" id="GO:0022857">
    <property type="term" value="F:transmembrane transporter activity"/>
    <property type="evidence" value="ECO:0007669"/>
    <property type="project" value="UniProtKB-ARBA"/>
</dbReference>
<evidence type="ECO:0000256" key="1">
    <source>
        <dbReference type="ARBA" id="ARBA00022448"/>
    </source>
</evidence>
<keyword evidence="2" id="KW-0547">Nucleotide-binding</keyword>
<accession>A0A2J6WQP8</accession>
<protein>
    <submittedName>
        <fullName evidence="6">ABC transporter ATP-binding protein</fullName>
    </submittedName>
</protein>
<proteinExistence type="inferred from homology"/>
<dbReference type="FunFam" id="3.40.50.300:FF:000032">
    <property type="entry name" value="Export ABC transporter ATP-binding protein"/>
    <property type="match status" value="1"/>
</dbReference>
<dbReference type="Gene3D" id="3.40.50.300">
    <property type="entry name" value="P-loop containing nucleotide triphosphate hydrolases"/>
    <property type="match status" value="1"/>
</dbReference>
<dbReference type="InterPro" id="IPR003439">
    <property type="entry name" value="ABC_transporter-like_ATP-bd"/>
</dbReference>
<evidence type="ECO:0000256" key="4">
    <source>
        <dbReference type="ARBA" id="ARBA00038388"/>
    </source>
</evidence>
<dbReference type="InterPro" id="IPR003593">
    <property type="entry name" value="AAA+_ATPase"/>
</dbReference>
<gene>
    <name evidence="6" type="ORF">C0187_01220</name>
</gene>
<dbReference type="PANTHER" id="PTHR42798:SF2">
    <property type="entry name" value="ABC TRANSPORTER ATP-BINDING PROTEIN MG467-RELATED"/>
    <property type="match status" value="1"/>
</dbReference>
<evidence type="ECO:0000256" key="2">
    <source>
        <dbReference type="ARBA" id="ARBA00022741"/>
    </source>
</evidence>
<dbReference type="PROSITE" id="PS00211">
    <property type="entry name" value="ABC_TRANSPORTER_1"/>
    <property type="match status" value="1"/>
</dbReference>
<keyword evidence="3 6" id="KW-0067">ATP-binding</keyword>
<dbReference type="EMBL" id="PNIN01000019">
    <property type="protein sequence ID" value="PMP72716.1"/>
    <property type="molecule type" value="Genomic_DNA"/>
</dbReference>
<feature type="domain" description="ABC transporter" evidence="5">
    <location>
        <begin position="2"/>
        <end position="215"/>
    </location>
</feature>
<comment type="caution">
    <text evidence="6">The sequence shown here is derived from an EMBL/GenBank/DDBJ whole genome shotgun (WGS) entry which is preliminary data.</text>
</comment>
<reference evidence="6 7" key="1">
    <citation type="submission" date="2018-01" db="EMBL/GenBank/DDBJ databases">
        <title>Metagenomic assembled genomes from two thermal pools in the Uzon Caldera, Kamchatka, Russia.</title>
        <authorList>
            <person name="Wilkins L."/>
            <person name="Ettinger C."/>
        </authorList>
    </citation>
    <scope>NUCLEOTIDE SEQUENCE [LARGE SCALE GENOMIC DNA]</scope>
    <source>
        <strain evidence="6">ZAV-05</strain>
    </source>
</reference>
<evidence type="ECO:0000256" key="3">
    <source>
        <dbReference type="ARBA" id="ARBA00022840"/>
    </source>
</evidence>
<comment type="similarity">
    <text evidence="4">Belongs to the ABC transporter superfamily. Macrolide exporter (TC 3.A.1.122) family.</text>
</comment>
<dbReference type="GO" id="GO:0005524">
    <property type="term" value="F:ATP binding"/>
    <property type="evidence" value="ECO:0007669"/>
    <property type="project" value="UniProtKB-KW"/>
</dbReference>
<evidence type="ECO:0000313" key="6">
    <source>
        <dbReference type="EMBL" id="PMP72716.1"/>
    </source>
</evidence>
<dbReference type="InterPro" id="IPR027417">
    <property type="entry name" value="P-loop_NTPase"/>
</dbReference>
<name>A0A2J6WQP8_9BACT</name>
<keyword evidence="1" id="KW-0813">Transport</keyword>
<dbReference type="Proteomes" id="UP000242881">
    <property type="component" value="Unassembled WGS sequence"/>
</dbReference>
<dbReference type="PANTHER" id="PTHR42798">
    <property type="entry name" value="LIPOPROTEIN-RELEASING SYSTEM ATP-BINDING PROTEIN LOLD"/>
    <property type="match status" value="1"/>
</dbReference>
<dbReference type="AlphaFoldDB" id="A0A2J6WQP8"/>
<organism evidence="6 7">
    <name type="scientific">Calditerrivibrio nitroreducens</name>
    <dbReference type="NCBI Taxonomy" id="477976"/>
    <lineage>
        <taxon>Bacteria</taxon>
        <taxon>Pseudomonadati</taxon>
        <taxon>Deferribacterota</taxon>
        <taxon>Deferribacteres</taxon>
        <taxon>Deferribacterales</taxon>
        <taxon>Calditerrivibrionaceae</taxon>
    </lineage>
</organism>
<dbReference type="GO" id="GO:0098796">
    <property type="term" value="C:membrane protein complex"/>
    <property type="evidence" value="ECO:0007669"/>
    <property type="project" value="UniProtKB-ARBA"/>
</dbReference>
<evidence type="ECO:0000259" key="5">
    <source>
        <dbReference type="PROSITE" id="PS50893"/>
    </source>
</evidence>
<dbReference type="InterPro" id="IPR017871">
    <property type="entry name" value="ABC_transporter-like_CS"/>
</dbReference>
<dbReference type="SUPFAM" id="SSF52540">
    <property type="entry name" value="P-loop containing nucleoside triphosphate hydrolases"/>
    <property type="match status" value="1"/>
</dbReference>
<dbReference type="Pfam" id="PF00005">
    <property type="entry name" value="ABC_tran"/>
    <property type="match status" value="1"/>
</dbReference>
<dbReference type="InterPro" id="IPR017911">
    <property type="entry name" value="MacB-like_ATP-bd"/>
</dbReference>
<dbReference type="PROSITE" id="PS50893">
    <property type="entry name" value="ABC_TRANSPORTER_2"/>
    <property type="match status" value="1"/>
</dbReference>
<evidence type="ECO:0000313" key="7">
    <source>
        <dbReference type="Proteomes" id="UP000242881"/>
    </source>
</evidence>